<comment type="caution">
    <text evidence="2">The sequence shown here is derived from an EMBL/GenBank/DDBJ whole genome shotgun (WGS) entry which is preliminary data.</text>
</comment>
<dbReference type="Proteomes" id="UP000625711">
    <property type="component" value="Unassembled WGS sequence"/>
</dbReference>
<name>A0A834M1N8_RHYFE</name>
<feature type="non-terminal residue" evidence="2">
    <location>
        <position position="1"/>
    </location>
</feature>
<sequence>QQTVIISSSDNDIFVETKKNRSPSPGYDPALPQRKTPPTRKNSSETSQT</sequence>
<feature type="compositionally biased region" description="Polar residues" evidence="1">
    <location>
        <begin position="39"/>
        <end position="49"/>
    </location>
</feature>
<gene>
    <name evidence="2" type="ORF">GWI33_000378</name>
</gene>
<organism evidence="2 3">
    <name type="scientific">Rhynchophorus ferrugineus</name>
    <name type="common">Red palm weevil</name>
    <name type="synonym">Curculio ferrugineus</name>
    <dbReference type="NCBI Taxonomy" id="354439"/>
    <lineage>
        <taxon>Eukaryota</taxon>
        <taxon>Metazoa</taxon>
        <taxon>Ecdysozoa</taxon>
        <taxon>Arthropoda</taxon>
        <taxon>Hexapoda</taxon>
        <taxon>Insecta</taxon>
        <taxon>Pterygota</taxon>
        <taxon>Neoptera</taxon>
        <taxon>Endopterygota</taxon>
        <taxon>Coleoptera</taxon>
        <taxon>Polyphaga</taxon>
        <taxon>Cucujiformia</taxon>
        <taxon>Curculionidae</taxon>
        <taxon>Dryophthorinae</taxon>
        <taxon>Rhynchophorus</taxon>
    </lineage>
</organism>
<evidence type="ECO:0000256" key="1">
    <source>
        <dbReference type="SAM" id="MobiDB-lite"/>
    </source>
</evidence>
<dbReference type="AlphaFoldDB" id="A0A834M1N8"/>
<reference evidence="2" key="1">
    <citation type="submission" date="2020-08" db="EMBL/GenBank/DDBJ databases">
        <title>Genome sequencing and assembly of the red palm weevil Rhynchophorus ferrugineus.</title>
        <authorList>
            <person name="Dias G.B."/>
            <person name="Bergman C.M."/>
            <person name="Manee M."/>
        </authorList>
    </citation>
    <scope>NUCLEOTIDE SEQUENCE</scope>
    <source>
        <strain evidence="2">AA-2017</strain>
        <tissue evidence="2">Whole larva</tissue>
    </source>
</reference>
<protein>
    <submittedName>
        <fullName evidence="2">Uncharacterized protein</fullName>
    </submittedName>
</protein>
<dbReference type="EMBL" id="JAACXV010017769">
    <property type="protein sequence ID" value="KAF7264286.1"/>
    <property type="molecule type" value="Genomic_DNA"/>
</dbReference>
<proteinExistence type="predicted"/>
<evidence type="ECO:0000313" key="3">
    <source>
        <dbReference type="Proteomes" id="UP000625711"/>
    </source>
</evidence>
<evidence type="ECO:0000313" key="2">
    <source>
        <dbReference type="EMBL" id="KAF7264286.1"/>
    </source>
</evidence>
<keyword evidence="3" id="KW-1185">Reference proteome</keyword>
<feature type="region of interest" description="Disordered" evidence="1">
    <location>
        <begin position="1"/>
        <end position="49"/>
    </location>
</feature>
<accession>A0A834M1N8</accession>
<feature type="compositionally biased region" description="Polar residues" evidence="1">
    <location>
        <begin position="1"/>
        <end position="11"/>
    </location>
</feature>